<dbReference type="Gene3D" id="1.20.58.890">
    <property type="match status" value="1"/>
</dbReference>
<proteinExistence type="predicted"/>
<accession>A0A1B6EFD8</accession>
<reference evidence="1" key="1">
    <citation type="submission" date="2015-12" db="EMBL/GenBank/DDBJ databases">
        <title>De novo transcriptome assembly of four potential Pierce s Disease insect vectors from Arizona vineyards.</title>
        <authorList>
            <person name="Tassone E.E."/>
        </authorList>
    </citation>
    <scope>NUCLEOTIDE SEQUENCE</scope>
</reference>
<dbReference type="GO" id="GO:0000774">
    <property type="term" value="F:adenyl-nucleotide exchange factor activity"/>
    <property type="evidence" value="ECO:0007669"/>
    <property type="project" value="InterPro"/>
</dbReference>
<gene>
    <name evidence="1" type="ORF">g.18178</name>
</gene>
<dbReference type="GO" id="GO:0051087">
    <property type="term" value="F:protein-folding chaperone binding"/>
    <property type="evidence" value="ECO:0007669"/>
    <property type="project" value="InterPro"/>
</dbReference>
<dbReference type="EMBL" id="GEDC01000632">
    <property type="protein sequence ID" value="JAS36666.1"/>
    <property type="molecule type" value="Transcribed_RNA"/>
</dbReference>
<dbReference type="PANTHER" id="PTHR12334">
    <property type="entry name" value="BAG FAMILY MOLECULAR CHAPERONE REGULATOR 2"/>
    <property type="match status" value="1"/>
</dbReference>
<dbReference type="InterPro" id="IPR037689">
    <property type="entry name" value="BAG2"/>
</dbReference>
<evidence type="ECO:0008006" key="2">
    <source>
        <dbReference type="Google" id="ProtNLM"/>
    </source>
</evidence>
<name>A0A1B6EFD8_9HEMI</name>
<organism evidence="1">
    <name type="scientific">Clastoptera arizonana</name>
    <name type="common">Arizona spittle bug</name>
    <dbReference type="NCBI Taxonomy" id="38151"/>
    <lineage>
        <taxon>Eukaryota</taxon>
        <taxon>Metazoa</taxon>
        <taxon>Ecdysozoa</taxon>
        <taxon>Arthropoda</taxon>
        <taxon>Hexapoda</taxon>
        <taxon>Insecta</taxon>
        <taxon>Pterygota</taxon>
        <taxon>Neoptera</taxon>
        <taxon>Paraneoptera</taxon>
        <taxon>Hemiptera</taxon>
        <taxon>Auchenorrhyncha</taxon>
        <taxon>Cercopoidea</taxon>
        <taxon>Clastopteridae</taxon>
        <taxon>Clastoptera</taxon>
    </lineage>
</organism>
<evidence type="ECO:0000313" key="1">
    <source>
        <dbReference type="EMBL" id="JAS36666.1"/>
    </source>
</evidence>
<protein>
    <recommendedName>
        <fullName evidence="2">BAG domain-containing protein</fullName>
    </recommendedName>
</protein>
<dbReference type="AlphaFoldDB" id="A0A1B6EFD8"/>
<sequence length="196" mass="22310">MDVDQECNEYSKKPLVDEACSSSILVSPKDRLIELLDGVELHVEGLRKDALQLEESKDSLFTTLDSIRNSDTLSTLDENDREDILRYCERLTARCLTVDVLVRTTRDRIQEDALYQVNRLIDSLVVSLKSDPYTARQRCMSYMAACSSNYSQGSSDKNFEIAILGCTLDDQKRIRKRLQGLLDYMSPDPKITGVEQ</sequence>
<dbReference type="GO" id="GO:0050821">
    <property type="term" value="P:protein stabilization"/>
    <property type="evidence" value="ECO:0007669"/>
    <property type="project" value="TreeGrafter"/>
</dbReference>
<dbReference type="PANTHER" id="PTHR12334:SF6">
    <property type="entry name" value="BAG FAMILY MOLECULAR CHAPERONE REGULATOR 2"/>
    <property type="match status" value="1"/>
</dbReference>